<organism evidence="1">
    <name type="scientific">Pseudomonas phage Touem01</name>
    <dbReference type="NCBI Taxonomy" id="3138548"/>
    <lineage>
        <taxon>Viruses</taxon>
    </lineage>
</organism>
<reference evidence="1" key="1">
    <citation type="journal article" date="2024" name="J. Gen. Virol.">
        <title>Novel phages of Pseudomonas syringae unveil numerous potential auxiliary metabolic genes.</title>
        <authorList>
            <person name="Feltin C."/>
            <person name="Garneau J.R."/>
            <person name="Morris C.E."/>
            <person name="Berard A."/>
            <person name="Torres-Barcelo C."/>
        </authorList>
    </citation>
    <scope>NUCLEOTIDE SEQUENCE</scope>
</reference>
<accession>A0AAU6W3E2</accession>
<dbReference type="Pfam" id="PF10765">
    <property type="entry name" value="Phage_P22_NinX"/>
    <property type="match status" value="1"/>
</dbReference>
<evidence type="ECO:0000313" key="1">
    <source>
        <dbReference type="EMBL" id="XAI70649.1"/>
    </source>
</evidence>
<protein>
    <submittedName>
        <fullName evidence="1">Uncharacterized protein</fullName>
    </submittedName>
</protein>
<sequence length="183" mass="19479">MNNPKYEKGQPVSYRGVNTTVTDVSVGYSGKLDYEVSLKGGGCEGGILESELSDATTVEMIEVSVDILSGPALAYAVAVAEGLTDQLVWYFEDDGTFGNIWTDDHGCYRPDELWDLCGPLIAKHAIGFVGHDADTWLAFASPADQAHQGFGPTHLIAACRMVVTAELGSTVVVPAELVQAVQP</sequence>
<dbReference type="EMBL" id="PP179325">
    <property type="protein sequence ID" value="XAI70649.1"/>
    <property type="molecule type" value="Genomic_DNA"/>
</dbReference>
<gene>
    <name evidence="1" type="ORF">Touem01_00120</name>
</gene>
<proteinExistence type="predicted"/>
<name>A0AAU6W3E2_9VIRU</name>
<dbReference type="InterPro" id="IPR019701">
    <property type="entry name" value="Phage_P22_NinX"/>
</dbReference>